<evidence type="ECO:0000313" key="1">
    <source>
        <dbReference type="EMBL" id="PXV63747.1"/>
    </source>
</evidence>
<reference evidence="1 2" key="1">
    <citation type="submission" date="2018-04" db="EMBL/GenBank/DDBJ databases">
        <title>Genomic Encyclopedia of Type Strains, Phase IV (KMG-IV): sequencing the most valuable type-strain genomes for metagenomic binning, comparative biology and taxonomic classification.</title>
        <authorList>
            <person name="Goeker M."/>
        </authorList>
    </citation>
    <scope>NUCLEOTIDE SEQUENCE [LARGE SCALE GENOMIC DNA]</scope>
    <source>
        <strain evidence="1 2">DSM 104150</strain>
    </source>
</reference>
<proteinExistence type="predicted"/>
<comment type="caution">
    <text evidence="1">The sequence shown here is derived from an EMBL/GenBank/DDBJ whole genome shotgun (WGS) entry which is preliminary data.</text>
</comment>
<dbReference type="Proteomes" id="UP000248330">
    <property type="component" value="Unassembled WGS sequence"/>
</dbReference>
<gene>
    <name evidence="1" type="ORF">C8D93_11556</name>
</gene>
<evidence type="ECO:0000313" key="2">
    <source>
        <dbReference type="Proteomes" id="UP000248330"/>
    </source>
</evidence>
<dbReference type="OrthoDB" id="114489at2"/>
<dbReference type="AlphaFoldDB" id="A0A318E5P4"/>
<accession>A0A318E5P4</accession>
<dbReference type="RefSeq" id="WP_110266882.1">
    <property type="nucleotide sequence ID" value="NZ_CAKZQT010000024.1"/>
</dbReference>
<keyword evidence="2" id="KW-1185">Reference proteome</keyword>
<dbReference type="EMBL" id="QICN01000015">
    <property type="protein sequence ID" value="PXV63747.1"/>
    <property type="molecule type" value="Genomic_DNA"/>
</dbReference>
<protein>
    <recommendedName>
        <fullName evidence="3">Nucleotidyltransferase AbiEii toxin of type IV toxin-antitoxin system</fullName>
    </recommendedName>
</protein>
<sequence>MRPDDPNLPTLTLIAEALGTLCDELVFVGGCAAGLLLTDVQATGIRPTDDVDAVAEAATLSRFYAIEAELPKRGFVRDAESGVICRWKHRDSRITFDLMPTDPQVLGFANRWYPEAVRTASTERLAERLNIRLISAPVFVATKLEAFITRGKRDLYSHDLEDILIVVDGRPALPQELRQVSAELRLFVAAELTTLLRQPDFENVLPGLIADGQRTDIVLARLREMTA</sequence>
<name>A0A318E5P4_9GAMM</name>
<evidence type="ECO:0008006" key="3">
    <source>
        <dbReference type="Google" id="ProtNLM"/>
    </source>
</evidence>
<organism evidence="1 2">
    <name type="scientific">Sinimarinibacterium flocculans</name>
    <dbReference type="NCBI Taxonomy" id="985250"/>
    <lineage>
        <taxon>Bacteria</taxon>
        <taxon>Pseudomonadati</taxon>
        <taxon>Pseudomonadota</taxon>
        <taxon>Gammaproteobacteria</taxon>
        <taxon>Nevskiales</taxon>
        <taxon>Nevskiaceae</taxon>
        <taxon>Sinimarinibacterium</taxon>
    </lineage>
</organism>